<evidence type="ECO:0000313" key="8">
    <source>
        <dbReference type="Proteomes" id="UP000030748"/>
    </source>
</evidence>
<dbReference type="AlphaFoldDB" id="A0A022RPA4"/>
<keyword evidence="8" id="KW-1185">Reference proteome</keyword>
<evidence type="ECO:0000313" key="7">
    <source>
        <dbReference type="EMBL" id="EYU42312.1"/>
    </source>
</evidence>
<dbReference type="PANTHER" id="PTHR47681:SF3">
    <property type="entry name" value="PHOSPHATIDYLINOSITOL N-ACETYLGLUCOSAMINYLTRANSFERASE SUBUNIT P-RELATED"/>
    <property type="match status" value="1"/>
</dbReference>
<dbReference type="PhylomeDB" id="A0A022RPA4"/>
<feature type="transmembrane region" description="Helical" evidence="5">
    <location>
        <begin position="91"/>
        <end position="110"/>
    </location>
</feature>
<accession>A0A022RPA4</accession>
<proteinExistence type="predicted"/>
<organism evidence="7 8">
    <name type="scientific">Erythranthe guttata</name>
    <name type="common">Yellow monkey flower</name>
    <name type="synonym">Mimulus guttatus</name>
    <dbReference type="NCBI Taxonomy" id="4155"/>
    <lineage>
        <taxon>Eukaryota</taxon>
        <taxon>Viridiplantae</taxon>
        <taxon>Streptophyta</taxon>
        <taxon>Embryophyta</taxon>
        <taxon>Tracheophyta</taxon>
        <taxon>Spermatophyta</taxon>
        <taxon>Magnoliopsida</taxon>
        <taxon>eudicotyledons</taxon>
        <taxon>Gunneridae</taxon>
        <taxon>Pentapetalae</taxon>
        <taxon>asterids</taxon>
        <taxon>lamiids</taxon>
        <taxon>Lamiales</taxon>
        <taxon>Phrymaceae</taxon>
        <taxon>Erythranthe</taxon>
    </lineage>
</organism>
<evidence type="ECO:0000256" key="4">
    <source>
        <dbReference type="ARBA" id="ARBA00023136"/>
    </source>
</evidence>
<protein>
    <recommendedName>
        <fullName evidence="6">PIG-P domain-containing protein</fullName>
    </recommendedName>
</protein>
<dbReference type="STRING" id="4155.A0A022RPA4"/>
<keyword evidence="3 5" id="KW-1133">Transmembrane helix</keyword>
<dbReference type="Proteomes" id="UP000030748">
    <property type="component" value="Unassembled WGS sequence"/>
</dbReference>
<feature type="domain" description="PIG-P" evidence="6">
    <location>
        <begin position="39"/>
        <end position="149"/>
    </location>
</feature>
<evidence type="ECO:0000256" key="2">
    <source>
        <dbReference type="ARBA" id="ARBA00022692"/>
    </source>
</evidence>
<reference evidence="7 8" key="1">
    <citation type="journal article" date="2013" name="Proc. Natl. Acad. Sci. U.S.A.">
        <title>Fine-scale variation in meiotic recombination in Mimulus inferred from population shotgun sequencing.</title>
        <authorList>
            <person name="Hellsten U."/>
            <person name="Wright K.M."/>
            <person name="Jenkins J."/>
            <person name="Shu S."/>
            <person name="Yuan Y."/>
            <person name="Wessler S.R."/>
            <person name="Schmutz J."/>
            <person name="Willis J.H."/>
            <person name="Rokhsar D.S."/>
        </authorList>
    </citation>
    <scope>NUCLEOTIDE SEQUENCE [LARGE SCALE GENOMIC DNA]</scope>
    <source>
        <strain evidence="8">cv. DUN x IM62</strain>
    </source>
</reference>
<keyword evidence="4 5" id="KW-0472">Membrane</keyword>
<comment type="subcellular location">
    <subcellularLocation>
        <location evidence="1">Membrane</location>
        <topology evidence="1">Multi-pass membrane protein</topology>
    </subcellularLocation>
</comment>
<dbReference type="InterPro" id="IPR013717">
    <property type="entry name" value="PIG-P"/>
</dbReference>
<evidence type="ECO:0000259" key="6">
    <source>
        <dbReference type="Pfam" id="PF08510"/>
    </source>
</evidence>
<dbReference type="PANTHER" id="PTHR47681">
    <property type="entry name" value="PHOSPHATIDYLINOSITOL N-ACETYLGLUCOSAMINYLTRANSFERASE SUBUNIT P-RELATED"/>
    <property type="match status" value="1"/>
</dbReference>
<gene>
    <name evidence="7" type="ORF">MIMGU_mgv1a015625mg</name>
</gene>
<dbReference type="Pfam" id="PF08510">
    <property type="entry name" value="PIG-P"/>
    <property type="match status" value="1"/>
</dbReference>
<feature type="transmembrane region" description="Helical" evidence="5">
    <location>
        <begin position="42"/>
        <end position="64"/>
    </location>
</feature>
<dbReference type="eggNOG" id="KOG2257">
    <property type="taxonomic scope" value="Eukaryota"/>
</dbReference>
<evidence type="ECO:0000256" key="3">
    <source>
        <dbReference type="ARBA" id="ARBA00022989"/>
    </source>
</evidence>
<keyword evidence="2 5" id="KW-0812">Transmembrane</keyword>
<dbReference type="EMBL" id="KI630297">
    <property type="protein sequence ID" value="EYU42312.1"/>
    <property type="molecule type" value="Genomic_DNA"/>
</dbReference>
<evidence type="ECO:0000256" key="5">
    <source>
        <dbReference type="SAM" id="Phobius"/>
    </source>
</evidence>
<sequence length="151" mass="17302">MEERSSTNSPRSIFKFFKNRPTNASDNQPSSPTRFRPKKYEVYGFIGSITVVVVTVISIIWAYVRNRGYWLEFVGIFYYQSRYWASSVPSYVMAGIVLAIGIYTGLSFLATPPPTSLKSMFDEYSNEALSFLLPENEDDERIEPISDISNY</sequence>
<dbReference type="GO" id="GO:0016020">
    <property type="term" value="C:membrane"/>
    <property type="evidence" value="ECO:0007669"/>
    <property type="project" value="UniProtKB-SubCell"/>
</dbReference>
<evidence type="ECO:0000256" key="1">
    <source>
        <dbReference type="ARBA" id="ARBA00004141"/>
    </source>
</evidence>
<name>A0A022RPA4_ERYGU</name>